<feature type="compositionally biased region" description="Low complexity" evidence="7">
    <location>
        <begin position="552"/>
        <end position="570"/>
    </location>
</feature>
<accession>A0A1Q2YBX0</accession>
<protein>
    <recommendedName>
        <fullName evidence="8">GATA-type domain-containing protein</fullName>
    </recommendedName>
</protein>
<evidence type="ECO:0000256" key="3">
    <source>
        <dbReference type="ARBA" id="ARBA00022771"/>
    </source>
</evidence>
<dbReference type="SUPFAM" id="SSF57716">
    <property type="entry name" value="Glucocorticoid receptor-like (DNA-binding domain)"/>
    <property type="match status" value="1"/>
</dbReference>
<name>A0A1Q2YBX0_9ASCO</name>
<keyword evidence="10" id="KW-1185">Reference proteome</keyword>
<feature type="domain" description="GATA-type" evidence="8">
    <location>
        <begin position="389"/>
        <end position="437"/>
    </location>
</feature>
<dbReference type="PROSITE" id="PS50114">
    <property type="entry name" value="GATA_ZN_FINGER_2"/>
    <property type="match status" value="1"/>
</dbReference>
<dbReference type="SMART" id="SM00401">
    <property type="entry name" value="ZnF_GATA"/>
    <property type="match status" value="1"/>
</dbReference>
<evidence type="ECO:0000256" key="7">
    <source>
        <dbReference type="SAM" id="MobiDB-lite"/>
    </source>
</evidence>
<dbReference type="Pfam" id="PF00320">
    <property type="entry name" value="GATA"/>
    <property type="match status" value="1"/>
</dbReference>
<comment type="subcellular location">
    <subcellularLocation>
        <location evidence="1">Nucleus</location>
    </subcellularLocation>
</comment>
<feature type="region of interest" description="Disordered" evidence="7">
    <location>
        <begin position="432"/>
        <end position="474"/>
    </location>
</feature>
<evidence type="ECO:0000256" key="2">
    <source>
        <dbReference type="ARBA" id="ARBA00022723"/>
    </source>
</evidence>
<evidence type="ECO:0000313" key="9">
    <source>
        <dbReference type="EMBL" id="GAV27034.1"/>
    </source>
</evidence>
<organism evidence="9 10">
    <name type="scientific">Pichia membranifaciens</name>
    <dbReference type="NCBI Taxonomy" id="4926"/>
    <lineage>
        <taxon>Eukaryota</taxon>
        <taxon>Fungi</taxon>
        <taxon>Dikarya</taxon>
        <taxon>Ascomycota</taxon>
        <taxon>Saccharomycotina</taxon>
        <taxon>Pichiomycetes</taxon>
        <taxon>Pichiales</taxon>
        <taxon>Pichiaceae</taxon>
        <taxon>Pichia</taxon>
    </lineage>
</organism>
<keyword evidence="3 6" id="KW-0863">Zinc-finger</keyword>
<evidence type="ECO:0000256" key="5">
    <source>
        <dbReference type="ARBA" id="ARBA00023242"/>
    </source>
</evidence>
<dbReference type="PANTHER" id="PTHR10071:SF281">
    <property type="entry name" value="BOX A-BINDING FACTOR-RELATED"/>
    <property type="match status" value="1"/>
</dbReference>
<feature type="region of interest" description="Disordered" evidence="7">
    <location>
        <begin position="700"/>
        <end position="741"/>
    </location>
</feature>
<keyword evidence="4" id="KW-0862">Zinc</keyword>
<dbReference type="GO" id="GO:0005634">
    <property type="term" value="C:nucleus"/>
    <property type="evidence" value="ECO:0007669"/>
    <property type="project" value="UniProtKB-SubCell"/>
</dbReference>
<feature type="region of interest" description="Disordered" evidence="7">
    <location>
        <begin position="104"/>
        <end position="151"/>
    </location>
</feature>
<dbReference type="PRINTS" id="PR00619">
    <property type="entry name" value="GATAZNFINGER"/>
</dbReference>
<feature type="region of interest" description="Disordered" evidence="7">
    <location>
        <begin position="256"/>
        <end position="312"/>
    </location>
</feature>
<dbReference type="Proteomes" id="UP000186136">
    <property type="component" value="Unassembled WGS sequence"/>
</dbReference>
<dbReference type="CDD" id="cd00202">
    <property type="entry name" value="ZnF_GATA"/>
    <property type="match status" value="1"/>
</dbReference>
<dbReference type="Gene3D" id="3.30.50.10">
    <property type="entry name" value="Erythroid Transcription Factor GATA-1, subunit A"/>
    <property type="match status" value="1"/>
</dbReference>
<dbReference type="OrthoDB" id="515401at2759"/>
<dbReference type="EMBL" id="BDGI01000016">
    <property type="protein sequence ID" value="GAV27034.1"/>
    <property type="molecule type" value="Genomic_DNA"/>
</dbReference>
<feature type="compositionally biased region" description="Low complexity" evidence="7">
    <location>
        <begin position="271"/>
        <end position="293"/>
    </location>
</feature>
<feature type="region of interest" description="Disordered" evidence="7">
    <location>
        <begin position="338"/>
        <end position="381"/>
    </location>
</feature>
<dbReference type="PROSITE" id="PS00344">
    <property type="entry name" value="GATA_ZN_FINGER_1"/>
    <property type="match status" value="1"/>
</dbReference>
<sequence length="812" mass="88323">MDSTSIWDIYSSAKKLLPLYERMQNRSIRQESRSIQTSKKDMQNSALDSMLSSTNNGINGTNPTADFNMNYTNNDDILAVDLLTPLSASPAAIVSASGKQLKNFNHNDNANNNMNNISNRNNSSSNASNSNNSNNNNNNINMNNGVNANNNMVTPTSITESPNSTNNIGIKASTNFNSNDRMFDPFKSYAFADIVDFKNDEDISSSEVDFDILRELKRINESNSLNFHPTQTIRPLDIKIKSESSISINNQNILSINDNNNTMSDAETGKKNINNESNANKNATPSSNSSPTSMIPTKSIYENDKNTNVNANTDISMKNNAFSNKIKDTQIINNKQKFPKMESDSPSPSGHPRLGSTSQPNELQTQARQSKSTISSSAPTKENIKSISKCSNCGTTKTPLWRKDPNGNTLCNACGLFLKLHGTMRPLSLKTDVIKKRNSKRQSLSAQGEGYKNLSHMTPNQKSSSQSLNPSIYFPQSFPNSNINSFGVPGPNQPPIQSPHQLQYIQPQPGLSKSQSKVFVPVHSQSQIPVNSGNQSQIRSKTVPILPKPSKDSSSPNQNSNSSINFNFSIGASPSQPQDIPQFKRRRSKLNLASSQNSQPPSPLTAINTGTSYSPSSSVTYSPVTNLIASSPAHASSPAGGVSLVSRSVSRQNSISSNSSHNLYQDLNNKRGLTYNNVNQIANGTPTNVISSNSYNNSMNSNFTNGSNNNFPSNSPSNSNLSVNKCSQQRQQKPSNFSNLSAGMNAIRISSAGKSGLSKCLANVNDKPQAMQKPPKMNNKSSTNLSTFNSGANNNIDTGINMDDLDWLKFDI</sequence>
<dbReference type="GO" id="GO:0008270">
    <property type="term" value="F:zinc ion binding"/>
    <property type="evidence" value="ECO:0007669"/>
    <property type="project" value="UniProtKB-KW"/>
</dbReference>
<feature type="compositionally biased region" description="Low complexity" evidence="7">
    <location>
        <begin position="700"/>
        <end position="724"/>
    </location>
</feature>
<dbReference type="GO" id="GO:0000122">
    <property type="term" value="P:negative regulation of transcription by RNA polymerase II"/>
    <property type="evidence" value="ECO:0007669"/>
    <property type="project" value="TreeGrafter"/>
</dbReference>
<dbReference type="PANTHER" id="PTHR10071">
    <property type="entry name" value="TRANSCRIPTION FACTOR GATA FAMILY MEMBER"/>
    <property type="match status" value="1"/>
</dbReference>
<gene>
    <name evidence="9" type="ORF">PMKS-000495</name>
</gene>
<dbReference type="InterPro" id="IPR039355">
    <property type="entry name" value="Transcription_factor_GATA"/>
</dbReference>
<feature type="compositionally biased region" description="Low complexity" evidence="7">
    <location>
        <begin position="611"/>
        <end position="620"/>
    </location>
</feature>
<dbReference type="InterPro" id="IPR013088">
    <property type="entry name" value="Znf_NHR/GATA"/>
</dbReference>
<proteinExistence type="predicted"/>
<feature type="compositionally biased region" description="Polar residues" evidence="7">
    <location>
        <begin position="591"/>
        <end position="610"/>
    </location>
</feature>
<comment type="caution">
    <text evidence="9">The sequence shown here is derived from an EMBL/GenBank/DDBJ whole genome shotgun (WGS) entry which is preliminary data.</text>
</comment>
<evidence type="ECO:0000259" key="8">
    <source>
        <dbReference type="PROSITE" id="PS50114"/>
    </source>
</evidence>
<evidence type="ECO:0000256" key="4">
    <source>
        <dbReference type="ARBA" id="ARBA00022833"/>
    </source>
</evidence>
<reference evidence="9 10" key="1">
    <citation type="submission" date="2016-08" db="EMBL/GenBank/DDBJ databases">
        <title>Whole genome shotgun sequence of Pichia membranifaciens KS47-1.</title>
        <authorList>
            <person name="Konishi M."/>
            <person name="Ishida M."/>
            <person name="Arakawa T."/>
            <person name="Kato Y."/>
            <person name="Horiuchi J."/>
        </authorList>
    </citation>
    <scope>NUCLEOTIDE SEQUENCE [LARGE SCALE GENOMIC DNA]</scope>
    <source>
        <strain evidence="9 10">KS47-1</strain>
    </source>
</reference>
<feature type="compositionally biased region" description="Polar residues" evidence="7">
    <location>
        <begin position="526"/>
        <end position="540"/>
    </location>
</feature>
<feature type="region of interest" description="Disordered" evidence="7">
    <location>
        <begin position="526"/>
        <end position="620"/>
    </location>
</feature>
<keyword evidence="2" id="KW-0479">Metal-binding</keyword>
<evidence type="ECO:0000256" key="1">
    <source>
        <dbReference type="ARBA" id="ARBA00004123"/>
    </source>
</evidence>
<dbReference type="GO" id="GO:0000981">
    <property type="term" value="F:DNA-binding transcription factor activity, RNA polymerase II-specific"/>
    <property type="evidence" value="ECO:0007669"/>
    <property type="project" value="TreeGrafter"/>
</dbReference>
<dbReference type="FunFam" id="3.30.50.10:FF:000007">
    <property type="entry name" value="Nitrogen regulatory AreA, N-terminal"/>
    <property type="match status" value="1"/>
</dbReference>
<evidence type="ECO:0000256" key="6">
    <source>
        <dbReference type="PROSITE-ProRule" id="PRU00094"/>
    </source>
</evidence>
<dbReference type="GO" id="GO:0045944">
    <property type="term" value="P:positive regulation of transcription by RNA polymerase II"/>
    <property type="evidence" value="ECO:0007669"/>
    <property type="project" value="TreeGrafter"/>
</dbReference>
<dbReference type="AlphaFoldDB" id="A0A1Q2YBX0"/>
<dbReference type="GO" id="GO:0000978">
    <property type="term" value="F:RNA polymerase II cis-regulatory region sequence-specific DNA binding"/>
    <property type="evidence" value="ECO:0007669"/>
    <property type="project" value="TreeGrafter"/>
</dbReference>
<feature type="compositionally biased region" description="Polar residues" evidence="7">
    <location>
        <begin position="455"/>
        <end position="470"/>
    </location>
</feature>
<feature type="compositionally biased region" description="Polar residues" evidence="7">
    <location>
        <begin position="355"/>
        <end position="381"/>
    </location>
</feature>
<feature type="compositionally biased region" description="Polar residues" evidence="7">
    <location>
        <begin position="725"/>
        <end position="741"/>
    </location>
</feature>
<dbReference type="InterPro" id="IPR000679">
    <property type="entry name" value="Znf_GATA"/>
</dbReference>
<evidence type="ECO:0000313" key="10">
    <source>
        <dbReference type="Proteomes" id="UP000186136"/>
    </source>
</evidence>
<keyword evidence="5" id="KW-0539">Nucleus</keyword>